<accession>A0ACC2XIN7</accession>
<sequence length="148" mass="15801">MEESAKGSLNARINIFYMLDTLCDPITSASSLPPPTVASTVMSSSSAPTDLPYATFLERDLETLVGLVVPEGKEGMLNLLSAKQTTPSPATPASPSVASKTSQDSNAHLAGTRILFQEAAAGAIEDEFERLWDLVEDIDEEDLAELRT</sequence>
<dbReference type="EMBL" id="JASBWV010000011">
    <property type="protein sequence ID" value="KAJ9123703.1"/>
    <property type="molecule type" value="Genomic_DNA"/>
</dbReference>
<reference evidence="1" key="1">
    <citation type="submission" date="2023-04" db="EMBL/GenBank/DDBJ databases">
        <title>Draft Genome sequencing of Naganishia species isolated from polar environments using Oxford Nanopore Technology.</title>
        <authorList>
            <person name="Leo P."/>
            <person name="Venkateswaran K."/>
        </authorList>
    </citation>
    <scope>NUCLEOTIDE SEQUENCE</scope>
    <source>
        <strain evidence="1">DBVPG 5303</strain>
    </source>
</reference>
<evidence type="ECO:0000313" key="1">
    <source>
        <dbReference type="EMBL" id="KAJ9123703.1"/>
    </source>
</evidence>
<proteinExistence type="predicted"/>
<protein>
    <submittedName>
        <fullName evidence="1">Uncharacterized protein</fullName>
    </submittedName>
</protein>
<organism evidence="1 2">
    <name type="scientific">Naganishia onofrii</name>
    <dbReference type="NCBI Taxonomy" id="1851511"/>
    <lineage>
        <taxon>Eukaryota</taxon>
        <taxon>Fungi</taxon>
        <taxon>Dikarya</taxon>
        <taxon>Basidiomycota</taxon>
        <taxon>Agaricomycotina</taxon>
        <taxon>Tremellomycetes</taxon>
        <taxon>Filobasidiales</taxon>
        <taxon>Filobasidiaceae</taxon>
        <taxon>Naganishia</taxon>
    </lineage>
</organism>
<evidence type="ECO:0000313" key="2">
    <source>
        <dbReference type="Proteomes" id="UP001234202"/>
    </source>
</evidence>
<name>A0ACC2XIN7_9TREE</name>
<dbReference type="Proteomes" id="UP001234202">
    <property type="component" value="Unassembled WGS sequence"/>
</dbReference>
<comment type="caution">
    <text evidence="1">The sequence shown here is derived from an EMBL/GenBank/DDBJ whole genome shotgun (WGS) entry which is preliminary data.</text>
</comment>
<gene>
    <name evidence="1" type="ORF">QFC24_003477</name>
</gene>
<keyword evidence="2" id="KW-1185">Reference proteome</keyword>